<name>A0ABW5J9U8_9BACT</name>
<evidence type="ECO:0000313" key="2">
    <source>
        <dbReference type="EMBL" id="MFD2522839.1"/>
    </source>
</evidence>
<accession>A0ABW5J9U8</accession>
<feature type="transmembrane region" description="Helical" evidence="1">
    <location>
        <begin position="75"/>
        <end position="96"/>
    </location>
</feature>
<organism evidence="2 3">
    <name type="scientific">Emticicia soli</name>
    <dbReference type="NCBI Taxonomy" id="2027878"/>
    <lineage>
        <taxon>Bacteria</taxon>
        <taxon>Pseudomonadati</taxon>
        <taxon>Bacteroidota</taxon>
        <taxon>Cytophagia</taxon>
        <taxon>Cytophagales</taxon>
        <taxon>Leadbetterellaceae</taxon>
        <taxon>Emticicia</taxon>
    </lineage>
</organism>
<keyword evidence="3" id="KW-1185">Reference proteome</keyword>
<keyword evidence="1" id="KW-0812">Transmembrane</keyword>
<comment type="caution">
    <text evidence="2">The sequence shown here is derived from an EMBL/GenBank/DDBJ whole genome shotgun (WGS) entry which is preliminary data.</text>
</comment>
<evidence type="ECO:0008006" key="4">
    <source>
        <dbReference type="Google" id="ProtNLM"/>
    </source>
</evidence>
<evidence type="ECO:0000256" key="1">
    <source>
        <dbReference type="SAM" id="Phobius"/>
    </source>
</evidence>
<keyword evidence="1" id="KW-1133">Transmembrane helix</keyword>
<feature type="transmembrane region" description="Helical" evidence="1">
    <location>
        <begin position="126"/>
        <end position="144"/>
    </location>
</feature>
<proteinExistence type="predicted"/>
<reference evidence="3" key="1">
    <citation type="journal article" date="2019" name="Int. J. Syst. Evol. Microbiol.">
        <title>The Global Catalogue of Microorganisms (GCM) 10K type strain sequencing project: providing services to taxonomists for standard genome sequencing and annotation.</title>
        <authorList>
            <consortium name="The Broad Institute Genomics Platform"/>
            <consortium name="The Broad Institute Genome Sequencing Center for Infectious Disease"/>
            <person name="Wu L."/>
            <person name="Ma J."/>
        </authorList>
    </citation>
    <scope>NUCLEOTIDE SEQUENCE [LARGE SCALE GENOMIC DNA]</scope>
    <source>
        <strain evidence="3">KCTC 52344</strain>
    </source>
</reference>
<evidence type="ECO:0000313" key="3">
    <source>
        <dbReference type="Proteomes" id="UP001597510"/>
    </source>
</evidence>
<keyword evidence="1" id="KW-0472">Membrane</keyword>
<dbReference type="Proteomes" id="UP001597510">
    <property type="component" value="Unassembled WGS sequence"/>
</dbReference>
<protein>
    <recommendedName>
        <fullName evidence="4">RDD domain-containing protein</fullName>
    </recommendedName>
</protein>
<gene>
    <name evidence="2" type="ORF">ACFSR2_18210</name>
</gene>
<dbReference type="EMBL" id="JBHULC010000022">
    <property type="protein sequence ID" value="MFD2522839.1"/>
    <property type="molecule type" value="Genomic_DNA"/>
</dbReference>
<feature type="transmembrane region" description="Helical" evidence="1">
    <location>
        <begin position="48"/>
        <end position="69"/>
    </location>
</feature>
<feature type="transmembrane region" description="Helical" evidence="1">
    <location>
        <begin position="156"/>
        <end position="175"/>
    </location>
</feature>
<sequence length="218" mass="25618">MEDKELINLWKTYDKKLEENLTLNRKNAEEITKIKIQSSLASMKPLKVFTVIVGILWVTFVDVLILGAFKAGGTFFLVSAIIQVILTKLAIGIYMYQLILIDKVDINDSILVTQERIARLKSSTIWTTRLLFLQLPIWTTFYWTETMWTNANVWTYIIQISITLIFTYAAIWLFVNIKYENRDKVWFQWIFNGKEWTPVMKSMAMLEQIEGYKVAHEL</sequence>